<reference evidence="2" key="2">
    <citation type="submission" date="2025-05" db="UniProtKB">
        <authorList>
            <consortium name="EnsemblMetazoa"/>
        </authorList>
    </citation>
    <scope>IDENTIFICATION</scope>
    <source>
        <strain evidence="2">Foshan</strain>
    </source>
</reference>
<dbReference type="EnsemblMetazoa" id="AALFPA23_023020.R34244">
    <property type="protein sequence ID" value="AALFPA23_023020.P34244"/>
    <property type="gene ID" value="AALFPA23_023020"/>
</dbReference>
<dbReference type="GeneID" id="115265698"/>
<reference evidence="3" key="1">
    <citation type="journal article" date="2015" name="Proc. Natl. Acad. Sci. U.S.A.">
        <title>Genome sequence of the Asian Tiger mosquito, Aedes albopictus, reveals insights into its biology, genetics, and evolution.</title>
        <authorList>
            <person name="Chen X.G."/>
            <person name="Jiang X."/>
            <person name="Gu J."/>
            <person name="Xu M."/>
            <person name="Wu Y."/>
            <person name="Deng Y."/>
            <person name="Zhang C."/>
            <person name="Bonizzoni M."/>
            <person name="Dermauw W."/>
            <person name="Vontas J."/>
            <person name="Armbruster P."/>
            <person name="Huang X."/>
            <person name="Yang Y."/>
            <person name="Zhang H."/>
            <person name="He W."/>
            <person name="Peng H."/>
            <person name="Liu Y."/>
            <person name="Wu K."/>
            <person name="Chen J."/>
            <person name="Lirakis M."/>
            <person name="Topalis P."/>
            <person name="Van Leeuwen T."/>
            <person name="Hall A.B."/>
            <person name="Jiang X."/>
            <person name="Thorpe C."/>
            <person name="Mueller R.L."/>
            <person name="Sun C."/>
            <person name="Waterhouse R.M."/>
            <person name="Yan G."/>
            <person name="Tu Z.J."/>
            <person name="Fang X."/>
            <person name="James A.A."/>
        </authorList>
    </citation>
    <scope>NUCLEOTIDE SEQUENCE [LARGE SCALE GENOMIC DNA]</scope>
    <source>
        <strain evidence="3">Foshan</strain>
    </source>
</reference>
<evidence type="ECO:0000313" key="2">
    <source>
        <dbReference type="EnsemblMetazoa" id="AALFPA23_023020.P34244"/>
    </source>
</evidence>
<feature type="chain" id="PRO_5045076280" evidence="1">
    <location>
        <begin position="23"/>
        <end position="189"/>
    </location>
</feature>
<keyword evidence="3" id="KW-1185">Reference proteome</keyword>
<evidence type="ECO:0000313" key="3">
    <source>
        <dbReference type="Proteomes" id="UP000069940"/>
    </source>
</evidence>
<proteinExistence type="predicted"/>
<accession>A0ABM1ZZE7</accession>
<sequence>MNLKIFCALVLQLLLGVQVCLSLYKMFLEFDRYEIEYSVIGDFSKVRVRKFNRTTPVINGSYDLAVDLDDNYEIGITCSRSELGNNQYNLFPMKLTTMPVCDFINAYGPDYQWIWENKSNFIYVGPEGVCPWPKGTYWVKDLALDASLLPPVIPNGYYRCYLDVNLAATKELVHHQAYYSRIYRELTKN</sequence>
<organism evidence="2 3">
    <name type="scientific">Aedes albopictus</name>
    <name type="common">Asian tiger mosquito</name>
    <name type="synonym">Stegomyia albopicta</name>
    <dbReference type="NCBI Taxonomy" id="7160"/>
    <lineage>
        <taxon>Eukaryota</taxon>
        <taxon>Metazoa</taxon>
        <taxon>Ecdysozoa</taxon>
        <taxon>Arthropoda</taxon>
        <taxon>Hexapoda</taxon>
        <taxon>Insecta</taxon>
        <taxon>Pterygota</taxon>
        <taxon>Neoptera</taxon>
        <taxon>Endopterygota</taxon>
        <taxon>Diptera</taxon>
        <taxon>Nematocera</taxon>
        <taxon>Culicoidea</taxon>
        <taxon>Culicidae</taxon>
        <taxon>Culicinae</taxon>
        <taxon>Aedini</taxon>
        <taxon>Aedes</taxon>
        <taxon>Stegomyia</taxon>
    </lineage>
</organism>
<protein>
    <submittedName>
        <fullName evidence="2">Uncharacterized protein</fullName>
    </submittedName>
</protein>
<dbReference type="RefSeq" id="XP_029727519.1">
    <property type="nucleotide sequence ID" value="XM_029871659.2"/>
</dbReference>
<keyword evidence="1" id="KW-0732">Signal</keyword>
<dbReference type="InterPro" id="IPR010512">
    <property type="entry name" value="DUF1091"/>
</dbReference>
<name>A0ABM1ZZE7_AEDAL</name>
<dbReference type="Proteomes" id="UP000069940">
    <property type="component" value="Unassembled WGS sequence"/>
</dbReference>
<evidence type="ECO:0000256" key="1">
    <source>
        <dbReference type="SAM" id="SignalP"/>
    </source>
</evidence>
<feature type="signal peptide" evidence="1">
    <location>
        <begin position="1"/>
        <end position="22"/>
    </location>
</feature>
<dbReference type="PANTHER" id="PTHR21112">
    <property type="entry name" value="CHEMOSENSORY PROTEIN A 29A-RELATED"/>
    <property type="match status" value="1"/>
</dbReference>
<dbReference type="Pfam" id="PF06477">
    <property type="entry name" value="DUF1091"/>
    <property type="match status" value="1"/>
</dbReference>
<dbReference type="PANTHER" id="PTHR21112:SF0">
    <property type="entry name" value="CHEMOSENSORY PROTEIN A 29A-RELATED"/>
    <property type="match status" value="1"/>
</dbReference>